<reference evidence="1 2" key="1">
    <citation type="journal article" date="2019" name="Int. J. Syst. Evol. Microbiol.">
        <title>The Global Catalogue of Microorganisms (GCM) 10K type strain sequencing project: providing services to taxonomists for standard genome sequencing and annotation.</title>
        <authorList>
            <consortium name="The Broad Institute Genomics Platform"/>
            <consortium name="The Broad Institute Genome Sequencing Center for Infectious Disease"/>
            <person name="Wu L."/>
            <person name="Ma J."/>
        </authorList>
    </citation>
    <scope>NUCLEOTIDE SEQUENCE [LARGE SCALE GENOMIC DNA]</scope>
    <source>
        <strain evidence="1 2">JCM 14162</strain>
    </source>
</reference>
<comment type="caution">
    <text evidence="1">The sequence shown here is derived from an EMBL/GenBank/DDBJ whole genome shotgun (WGS) entry which is preliminary data.</text>
</comment>
<proteinExistence type="predicted"/>
<evidence type="ECO:0000313" key="2">
    <source>
        <dbReference type="Proteomes" id="UP001500713"/>
    </source>
</evidence>
<keyword evidence="2" id="KW-1185">Reference proteome</keyword>
<dbReference type="Proteomes" id="UP001500713">
    <property type="component" value="Unassembled WGS sequence"/>
</dbReference>
<protein>
    <submittedName>
        <fullName evidence="1">Uncharacterized protein</fullName>
    </submittedName>
</protein>
<evidence type="ECO:0000313" key="1">
    <source>
        <dbReference type="EMBL" id="GAA0488379.1"/>
    </source>
</evidence>
<name>A0ABN1B1I4_9SPHN</name>
<dbReference type="RefSeq" id="WP_229954431.1">
    <property type="nucleotide sequence ID" value="NZ_BAAAEM010000005.1"/>
</dbReference>
<accession>A0ABN1B1I4</accession>
<gene>
    <name evidence="1" type="ORF">GCM10009096_34130</name>
</gene>
<sequence length="72" mass="7980">MDTLKQKVEVLAEAKLQKTKATLKEALAEELSDKLSVEETSDQVVVSGHMLGQDLLHNSSLRDVAFLMRGVR</sequence>
<dbReference type="EMBL" id="BAAAEM010000005">
    <property type="protein sequence ID" value="GAA0488379.1"/>
    <property type="molecule type" value="Genomic_DNA"/>
</dbReference>
<organism evidence="1 2">
    <name type="scientific">Parasphingorhabdus litoris</name>
    <dbReference type="NCBI Taxonomy" id="394733"/>
    <lineage>
        <taxon>Bacteria</taxon>
        <taxon>Pseudomonadati</taxon>
        <taxon>Pseudomonadota</taxon>
        <taxon>Alphaproteobacteria</taxon>
        <taxon>Sphingomonadales</taxon>
        <taxon>Sphingomonadaceae</taxon>
        <taxon>Parasphingorhabdus</taxon>
    </lineage>
</organism>